<feature type="region of interest" description="Disordered" evidence="1">
    <location>
        <begin position="60"/>
        <end position="86"/>
    </location>
</feature>
<feature type="region of interest" description="Disordered" evidence="1">
    <location>
        <begin position="148"/>
        <end position="169"/>
    </location>
</feature>
<evidence type="ECO:0000313" key="4">
    <source>
        <dbReference type="Proteomes" id="UP000606003"/>
    </source>
</evidence>
<organism evidence="3 4">
    <name type="scientific">Hymenobacter armeniacus</name>
    <dbReference type="NCBI Taxonomy" id="2771358"/>
    <lineage>
        <taxon>Bacteria</taxon>
        <taxon>Pseudomonadati</taxon>
        <taxon>Bacteroidota</taxon>
        <taxon>Cytophagia</taxon>
        <taxon>Cytophagales</taxon>
        <taxon>Hymenobacteraceae</taxon>
        <taxon>Hymenobacter</taxon>
    </lineage>
</organism>
<evidence type="ECO:0000256" key="1">
    <source>
        <dbReference type="SAM" id="MobiDB-lite"/>
    </source>
</evidence>
<feature type="compositionally biased region" description="Low complexity" evidence="1">
    <location>
        <begin position="148"/>
        <end position="162"/>
    </location>
</feature>
<reference evidence="3 4" key="1">
    <citation type="submission" date="2020-09" db="EMBL/GenBank/DDBJ databases">
        <authorList>
            <person name="Kim M.K."/>
        </authorList>
    </citation>
    <scope>NUCLEOTIDE SEQUENCE [LARGE SCALE GENOMIC DNA]</scope>
    <source>
        <strain evidence="3 4">BT189</strain>
    </source>
</reference>
<comment type="caution">
    <text evidence="3">The sequence shown here is derived from an EMBL/GenBank/DDBJ whole genome shotgun (WGS) entry which is preliminary data.</text>
</comment>
<dbReference type="SUPFAM" id="SSF53756">
    <property type="entry name" value="UDP-Glycosyltransferase/glycogen phosphorylase"/>
    <property type="match status" value="1"/>
</dbReference>
<dbReference type="Pfam" id="PF13579">
    <property type="entry name" value="Glyco_trans_4_4"/>
    <property type="match status" value="1"/>
</dbReference>
<dbReference type="Proteomes" id="UP000606003">
    <property type="component" value="Unassembled WGS sequence"/>
</dbReference>
<evidence type="ECO:0000313" key="3">
    <source>
        <dbReference type="EMBL" id="MBD2723983.1"/>
    </source>
</evidence>
<dbReference type="Gene3D" id="3.40.50.2000">
    <property type="entry name" value="Glycogen Phosphorylase B"/>
    <property type="match status" value="1"/>
</dbReference>
<evidence type="ECO:0000259" key="2">
    <source>
        <dbReference type="Pfam" id="PF13579"/>
    </source>
</evidence>
<keyword evidence="4" id="KW-1185">Reference proteome</keyword>
<dbReference type="InterPro" id="IPR028098">
    <property type="entry name" value="Glyco_trans_4-like_N"/>
</dbReference>
<protein>
    <submittedName>
        <fullName evidence="3">Glycosyltransferase</fullName>
    </submittedName>
</protein>
<dbReference type="EMBL" id="JACXAC010000006">
    <property type="protein sequence ID" value="MBD2723983.1"/>
    <property type="molecule type" value="Genomic_DNA"/>
</dbReference>
<proteinExistence type="predicted"/>
<name>A0ABR8JVU6_9BACT</name>
<accession>A0ABR8JVU6</accession>
<dbReference type="RefSeq" id="WP_190927313.1">
    <property type="nucleotide sequence ID" value="NZ_JACXAC010000006.1"/>
</dbReference>
<gene>
    <name evidence="3" type="ORF">IC234_17785</name>
</gene>
<feature type="domain" description="Glycosyltransferase subfamily 4-like N-terminal" evidence="2">
    <location>
        <begin position="319"/>
        <end position="440"/>
    </location>
</feature>
<sequence>MTPSDFSVLLLAWDDADPSVAVLGGAALPPTLPLVYHLAAEQAVLALYPHLPAEAEALAGKEPAAPAADAAPPHSASQATTEAEPDAAFAAPEILAEETAAPEAVGVRRLMSAASEETPAFTTLLVGLDELAAPAGSTEGSAQLPAALPAPKTAAPASAGPARSQWPTGANAPQRVRWAAPAAPYVGASAPAGPSVQQPVAPLVPASSVREAADLAQAALSWPAGFSPLAAPAPAQAEEATVPTAVAPDLNEEAASDSEPTTARLAEALDEPREEIGAAEAGDLAAPEDNLTLEAPAADVAAAEPAVENPASAPQIPAAPEAGLSARLPAADGLNFRMIQYARQAAQLVHGRTDFEVIYAPNWPAWLAAVEIRNRSRLPLVLYAGSLASDFGPHEGGWLLEVERMALRRARLVLVPSEAVRQQLQQRHGAEASEVRVVPAADEAAVQAVLREVAAD</sequence>